<dbReference type="EMBL" id="CAFBLT010000001">
    <property type="protein sequence ID" value="CAB4877975.1"/>
    <property type="molecule type" value="Genomic_DNA"/>
</dbReference>
<evidence type="ECO:0000256" key="4">
    <source>
        <dbReference type="ARBA" id="ARBA00023002"/>
    </source>
</evidence>
<evidence type="ECO:0000313" key="10">
    <source>
        <dbReference type="EMBL" id="CAB5015095.1"/>
    </source>
</evidence>
<dbReference type="Gene3D" id="1.10.3110.10">
    <property type="entry name" value="protoporphyrinogen ix oxidase, domain 3"/>
    <property type="match status" value="1"/>
</dbReference>
<organism evidence="10">
    <name type="scientific">freshwater metagenome</name>
    <dbReference type="NCBI Taxonomy" id="449393"/>
    <lineage>
        <taxon>unclassified sequences</taxon>
        <taxon>metagenomes</taxon>
        <taxon>ecological metagenomes</taxon>
    </lineage>
</organism>
<dbReference type="InterPro" id="IPR002937">
    <property type="entry name" value="Amino_oxidase"/>
</dbReference>
<evidence type="ECO:0000256" key="5">
    <source>
        <dbReference type="ARBA" id="ARBA00023133"/>
    </source>
</evidence>
<dbReference type="InterPro" id="IPR036188">
    <property type="entry name" value="FAD/NAD-bd_sf"/>
</dbReference>
<comment type="pathway">
    <text evidence="6">Porphyrin-containing compound metabolism.</text>
</comment>
<keyword evidence="3" id="KW-0274">FAD</keyword>
<gene>
    <name evidence="8" type="ORF">UFOPK3164_00756</name>
    <name evidence="9" type="ORF">UFOPK3427_01254</name>
    <name evidence="10" type="ORF">UFOPK4112_00542</name>
</gene>
<dbReference type="GO" id="GO:0004729">
    <property type="term" value="F:oxygen-dependent protoporphyrinogen oxidase activity"/>
    <property type="evidence" value="ECO:0007669"/>
    <property type="project" value="InterPro"/>
</dbReference>
<keyword evidence="5" id="KW-0350">Heme biosynthesis</keyword>
<dbReference type="InterPro" id="IPR004572">
    <property type="entry name" value="Protoporphyrinogen_oxidase"/>
</dbReference>
<keyword evidence="4" id="KW-0560">Oxidoreductase</keyword>
<evidence type="ECO:0000313" key="8">
    <source>
        <dbReference type="EMBL" id="CAB4825927.1"/>
    </source>
</evidence>
<protein>
    <submittedName>
        <fullName evidence="10">Unannotated protein</fullName>
    </submittedName>
</protein>
<dbReference type="SUPFAM" id="SSF54373">
    <property type="entry name" value="FAD-linked reductases, C-terminal domain"/>
    <property type="match status" value="1"/>
</dbReference>
<dbReference type="SUPFAM" id="SSF51905">
    <property type="entry name" value="FAD/NAD(P)-binding domain"/>
    <property type="match status" value="1"/>
</dbReference>
<dbReference type="Gene3D" id="3.50.50.60">
    <property type="entry name" value="FAD/NAD(P)-binding domain"/>
    <property type="match status" value="1"/>
</dbReference>
<evidence type="ECO:0000256" key="3">
    <source>
        <dbReference type="ARBA" id="ARBA00022827"/>
    </source>
</evidence>
<evidence type="ECO:0000313" key="9">
    <source>
        <dbReference type="EMBL" id="CAB4877975.1"/>
    </source>
</evidence>
<dbReference type="EMBL" id="CAFABE010000027">
    <property type="protein sequence ID" value="CAB4825927.1"/>
    <property type="molecule type" value="Genomic_DNA"/>
</dbReference>
<evidence type="ECO:0000259" key="7">
    <source>
        <dbReference type="Pfam" id="PF01593"/>
    </source>
</evidence>
<accession>A0A6J7QDS9</accession>
<evidence type="ECO:0000256" key="2">
    <source>
        <dbReference type="ARBA" id="ARBA00022630"/>
    </source>
</evidence>
<feature type="domain" description="Amine oxidase" evidence="7">
    <location>
        <begin position="16"/>
        <end position="483"/>
    </location>
</feature>
<name>A0A6J7QDS9_9ZZZZ</name>
<evidence type="ECO:0000256" key="1">
    <source>
        <dbReference type="ARBA" id="ARBA00001974"/>
    </source>
</evidence>
<evidence type="ECO:0000256" key="6">
    <source>
        <dbReference type="ARBA" id="ARBA00023444"/>
    </source>
</evidence>
<dbReference type="Pfam" id="PF01593">
    <property type="entry name" value="Amino_oxidase"/>
    <property type="match status" value="1"/>
</dbReference>
<comment type="cofactor">
    <cofactor evidence="1">
        <name>FAD</name>
        <dbReference type="ChEBI" id="CHEBI:57692"/>
    </cofactor>
</comment>
<reference evidence="10" key="1">
    <citation type="submission" date="2020-05" db="EMBL/GenBank/DDBJ databases">
        <authorList>
            <person name="Chiriac C."/>
            <person name="Salcher M."/>
            <person name="Ghai R."/>
            <person name="Kavagutti S V."/>
        </authorList>
    </citation>
    <scope>NUCLEOTIDE SEQUENCE</scope>
</reference>
<sequence>MTTQVRQEVVVVGGGIAGLCAAYELTGGREGPSSSSPRVTVIEAGPRVGGKLQSLEIDGRVLDSGPDGVLARRPEIGEICRDLGIADDLVPIGASGASLFARGRVRPLPEGLQMGIPTNWQALRASHVLSGAGLLRALRDRLSPLPSSRGALQDRTIGSLVETKLGREVVTTLVDPLLGGINAGRVSEMSAAAIYPPLLEAGQQRGSLMAALGAMAPPPPSSDPQEGDVPPPPAFVSLVGGMASLISVLETTLRERGVTFVLNTSVTSLRRTAGSDARWSVDSERTTSRADGVVLALPAIGASGLFESLDPDAAALLAQIDYASVAIVTFVFDADDLTLPATGTGVLIPPETPHPRGPFHGERFLTTALTFLDRKWPHLHRPGTTVLRSHTGRIDDDRLETMSDTEVTERALIELGILFHDVGVPRESHVTRWAESLPQYRVNHLMRVVGIENAVEHLPGLEIAGAALRGIGVPACIGSGRAAGQKLRETLGAKAL</sequence>
<dbReference type="PANTHER" id="PTHR42923">
    <property type="entry name" value="PROTOPORPHYRINOGEN OXIDASE"/>
    <property type="match status" value="1"/>
</dbReference>
<keyword evidence="2" id="KW-0285">Flavoprotein</keyword>
<dbReference type="PANTHER" id="PTHR42923:SF3">
    <property type="entry name" value="PROTOPORPHYRINOGEN OXIDASE"/>
    <property type="match status" value="1"/>
</dbReference>
<dbReference type="EMBL" id="CAFBPM010000004">
    <property type="protein sequence ID" value="CAB5015095.1"/>
    <property type="molecule type" value="Genomic_DNA"/>
</dbReference>
<dbReference type="GO" id="GO:0006783">
    <property type="term" value="P:heme biosynthetic process"/>
    <property type="evidence" value="ECO:0007669"/>
    <property type="project" value="UniProtKB-KW"/>
</dbReference>
<dbReference type="NCBIfam" id="TIGR00562">
    <property type="entry name" value="proto_IX_ox"/>
    <property type="match status" value="1"/>
</dbReference>
<dbReference type="AlphaFoldDB" id="A0A6J7QDS9"/>
<dbReference type="Gene3D" id="3.90.660.20">
    <property type="entry name" value="Protoporphyrinogen oxidase, mitochondrial, domain 2"/>
    <property type="match status" value="1"/>
</dbReference>
<dbReference type="InterPro" id="IPR050464">
    <property type="entry name" value="Zeta_carotene_desat/Oxidored"/>
</dbReference>
<proteinExistence type="predicted"/>